<dbReference type="AlphaFoldDB" id="F6F334"/>
<dbReference type="RefSeq" id="WP_013849076.1">
    <property type="nucleotide sequence ID" value="NC_015594.1"/>
</dbReference>
<dbReference type="EMBL" id="CP002799">
    <property type="protein sequence ID" value="AEG50846.1"/>
    <property type="molecule type" value="Genomic_DNA"/>
</dbReference>
<dbReference type="InterPro" id="IPR002347">
    <property type="entry name" value="SDR_fam"/>
</dbReference>
<comment type="similarity">
    <text evidence="1">Belongs to the short-chain dehydrogenases/reductases (SDR) family.</text>
</comment>
<dbReference type="PANTHER" id="PTHR43669">
    <property type="entry name" value="5-KETO-D-GLUCONATE 5-REDUCTASE"/>
    <property type="match status" value="1"/>
</dbReference>
<dbReference type="Proteomes" id="UP000007150">
    <property type="component" value="Chromosome 2"/>
</dbReference>
<evidence type="ECO:0000313" key="5">
    <source>
        <dbReference type="Proteomes" id="UP000007150"/>
    </source>
</evidence>
<dbReference type="InterPro" id="IPR036291">
    <property type="entry name" value="NAD(P)-bd_dom_sf"/>
</dbReference>
<dbReference type="KEGG" id="sch:Sphch_3236"/>
<dbReference type="PANTHER" id="PTHR43669:SF3">
    <property type="entry name" value="ALCOHOL DEHYDROGENASE, PUTATIVE (AFU_ORTHOLOGUE AFUA_3G03445)-RELATED"/>
    <property type="match status" value="1"/>
</dbReference>
<dbReference type="Gene3D" id="3.40.50.720">
    <property type="entry name" value="NAD(P)-binding Rossmann-like Domain"/>
    <property type="match status" value="1"/>
</dbReference>
<evidence type="ECO:0000256" key="2">
    <source>
        <dbReference type="ARBA" id="ARBA00023002"/>
    </source>
</evidence>
<dbReference type="Pfam" id="PF13561">
    <property type="entry name" value="adh_short_C2"/>
    <property type="match status" value="1"/>
</dbReference>
<evidence type="ECO:0000313" key="4">
    <source>
        <dbReference type="EMBL" id="AEG50846.1"/>
    </source>
</evidence>
<name>F6F334_SPHCR</name>
<dbReference type="HOGENOM" id="CLU_010194_1_1_5"/>
<evidence type="ECO:0000256" key="1">
    <source>
        <dbReference type="ARBA" id="ARBA00006484"/>
    </source>
</evidence>
<dbReference type="SUPFAM" id="SSF51735">
    <property type="entry name" value="NAD(P)-binding Rossmann-fold domains"/>
    <property type="match status" value="1"/>
</dbReference>
<sequence>MTGLFEGQSAIVLGASAEGGSGWAIAEAFAAQGARVAVGARRIEPLERLASKIGGVAVRCDAGQPADIAALFKTATERLGRPSIAVNAAAIPTYGLIADSASLDLQRALDVNYVGNVHFIRHATQAMSQDGSILLISSASAEQPLLPAFPYACSKAAMDCLVRYAAIEYGPRNIRVNSMLPGPIKTEMAARIYAKPGAEAARAKEIALGRVASPEDIAEAAVALVSARYVTGVNLAVSGGMHLTRPARADEIASFAKTDPAGGGSAS</sequence>
<proteinExistence type="inferred from homology"/>
<dbReference type="CDD" id="cd05233">
    <property type="entry name" value="SDR_c"/>
    <property type="match status" value="1"/>
</dbReference>
<keyword evidence="5" id="KW-1185">Reference proteome</keyword>
<dbReference type="FunFam" id="3.40.50.720:FF:000084">
    <property type="entry name" value="Short-chain dehydrogenase reductase"/>
    <property type="match status" value="1"/>
</dbReference>
<protein>
    <submittedName>
        <fullName evidence="4">Short-chain dehydrogenase/reductase SDR</fullName>
    </submittedName>
</protein>
<evidence type="ECO:0000256" key="3">
    <source>
        <dbReference type="ARBA" id="ARBA00051383"/>
    </source>
</evidence>
<dbReference type="GO" id="GO:0016491">
    <property type="term" value="F:oxidoreductase activity"/>
    <property type="evidence" value="ECO:0007669"/>
    <property type="project" value="UniProtKB-KW"/>
</dbReference>
<reference evidence="4 5" key="1">
    <citation type="submission" date="2011-05" db="EMBL/GenBank/DDBJ databases">
        <title>Complete sequence of chromosome 2 of Sphingobium chlorophenolicum L-1.</title>
        <authorList>
            <consortium name="US DOE Joint Genome Institute"/>
            <person name="Lucas S."/>
            <person name="Han J."/>
            <person name="Lapidus A."/>
            <person name="Cheng J.-F."/>
            <person name="Goodwin L."/>
            <person name="Pitluck S."/>
            <person name="Peters L."/>
            <person name="Daligault H."/>
            <person name="Han C."/>
            <person name="Tapia R."/>
            <person name="Land M."/>
            <person name="Hauser L."/>
            <person name="Kyrpides N."/>
            <person name="Ivanova N."/>
            <person name="Pagani I."/>
            <person name="Turner P."/>
            <person name="Copley S."/>
            <person name="Woyke T."/>
        </authorList>
    </citation>
    <scope>NUCLEOTIDE SEQUENCE [LARGE SCALE GENOMIC DNA]</scope>
    <source>
        <strain evidence="4 5">L-1</strain>
    </source>
</reference>
<gene>
    <name evidence="4" type="ORF">Sphch_3236</name>
</gene>
<dbReference type="PRINTS" id="PR00081">
    <property type="entry name" value="GDHRDH"/>
</dbReference>
<comment type="catalytic activity">
    <reaction evidence="3">
        <text>2,5-dichlorocyclohexa-2,5-dien-1,4-diol + NAD(+) = 2,5-dichlorohydroquinone + NADH + H(+)</text>
        <dbReference type="Rhea" id="RHEA:15741"/>
        <dbReference type="ChEBI" id="CHEBI:15378"/>
        <dbReference type="ChEBI" id="CHEBI:27545"/>
        <dbReference type="ChEBI" id="CHEBI:28975"/>
        <dbReference type="ChEBI" id="CHEBI:57540"/>
        <dbReference type="ChEBI" id="CHEBI:57945"/>
    </reaction>
</comment>
<accession>F6F334</accession>
<organism evidence="4 5">
    <name type="scientific">Sphingobium chlorophenolicum L-1</name>
    <dbReference type="NCBI Taxonomy" id="690566"/>
    <lineage>
        <taxon>Bacteria</taxon>
        <taxon>Pseudomonadati</taxon>
        <taxon>Pseudomonadota</taxon>
        <taxon>Alphaproteobacteria</taxon>
        <taxon>Sphingomonadales</taxon>
        <taxon>Sphingomonadaceae</taxon>
        <taxon>Sphingobium</taxon>
    </lineage>
</organism>
<dbReference type="STRING" id="690566.Sphch_3236"/>
<keyword evidence="2" id="KW-0560">Oxidoreductase</keyword>